<gene>
    <name evidence="2" type="ORF">EDD71_11918</name>
</gene>
<dbReference type="EMBL" id="SOAZ01000019">
    <property type="protein sequence ID" value="TDT51288.1"/>
    <property type="molecule type" value="Genomic_DNA"/>
</dbReference>
<feature type="domain" description="CRISPR system ring nuclease SSO1393-like" evidence="1">
    <location>
        <begin position="62"/>
        <end position="195"/>
    </location>
</feature>
<dbReference type="OrthoDB" id="2973119at2"/>
<dbReference type="Gene3D" id="3.40.50.10770">
    <property type="entry name" value="Hypothetical protein VC1899 like domain (Restriction endonuclease-like)"/>
    <property type="match status" value="1"/>
</dbReference>
<dbReference type="Proteomes" id="UP000295325">
    <property type="component" value="Unassembled WGS sequence"/>
</dbReference>
<dbReference type="Pfam" id="PF09651">
    <property type="entry name" value="Cas_APE2256"/>
    <property type="match status" value="1"/>
</dbReference>
<reference evidence="2 3" key="1">
    <citation type="submission" date="2019-03" db="EMBL/GenBank/DDBJ databases">
        <title>Genomic Encyclopedia of Type Strains, Phase IV (KMG-IV): sequencing the most valuable type-strain genomes for metagenomic binning, comparative biology and taxonomic classification.</title>
        <authorList>
            <person name="Goeker M."/>
        </authorList>
    </citation>
    <scope>NUCLEOTIDE SEQUENCE [LARGE SCALE GENOMIC DNA]</scope>
    <source>
        <strain evidence="2 3">DSM 24455</strain>
    </source>
</reference>
<evidence type="ECO:0000313" key="2">
    <source>
        <dbReference type="EMBL" id="TDT51288.1"/>
    </source>
</evidence>
<sequence length="385" mass="44959">MIRGKFRNIVITGGTSIFNGSNCLSEKSKSIMEKLKEVEYSNLESKFQNLKSILDISSISPKRVSAEFSILNALKNEEELFNEFTTTIFYTKSHDGKLAALINQYIISKYFNADVKIVEIDNVDVKDRIKLKKSFGDFMQKLSNTLLEQDKEYTFFAPIGGYKVLTYLAYVVGSFFGYQTGYLYEDAQVLMKIPPMPIKIDLEWIVESKDLLLKLKRNVLTFNELSDDEKEFIEDNSFFFEIVEDAKDTLVTLNVYGDFLISDYLETKKLISEDVLNTIRNSDSKFVLEKILEMVKKIKLYYSSYEKPRSLENSIKHNFQWGFEFPYLYKGGNGKNVFRALWDYNQYSDTITIYKIWLNHDDYENDCNYIKNNSFNTNVKLVEID</sequence>
<dbReference type="AlphaFoldDB" id="A0A4R7KBD3"/>
<evidence type="ECO:0000259" key="1">
    <source>
        <dbReference type="Pfam" id="PF09651"/>
    </source>
</evidence>
<proteinExistence type="predicted"/>
<protein>
    <submittedName>
        <fullName evidence="2">CRISPR-associated APE2256 family protein</fullName>
    </submittedName>
</protein>
<name>A0A4R7KBD3_9CLOT</name>
<accession>A0A4R7KBD3</accession>
<organism evidence="2 3">
    <name type="scientific">Fonticella tunisiensis</name>
    <dbReference type="NCBI Taxonomy" id="1096341"/>
    <lineage>
        <taxon>Bacteria</taxon>
        <taxon>Bacillati</taxon>
        <taxon>Bacillota</taxon>
        <taxon>Clostridia</taxon>
        <taxon>Eubacteriales</taxon>
        <taxon>Clostridiaceae</taxon>
        <taxon>Fonticella</taxon>
    </lineage>
</organism>
<evidence type="ECO:0000313" key="3">
    <source>
        <dbReference type="Proteomes" id="UP000295325"/>
    </source>
</evidence>
<comment type="caution">
    <text evidence="2">The sequence shown here is derived from an EMBL/GenBank/DDBJ whole genome shotgun (WGS) entry which is preliminary data.</text>
</comment>
<keyword evidence="3" id="KW-1185">Reference proteome</keyword>
<dbReference type="InterPro" id="IPR013442">
    <property type="entry name" value="SSO1393-like"/>
</dbReference>